<name>A0AC61RGD9_9BACT</name>
<keyword evidence="2" id="KW-1185">Reference proteome</keyword>
<evidence type="ECO:0000313" key="1">
    <source>
        <dbReference type="EMBL" id="TGY79965.1"/>
    </source>
</evidence>
<gene>
    <name evidence="1" type="ORF">E5331_04035</name>
</gene>
<reference evidence="1" key="1">
    <citation type="submission" date="2019-04" db="EMBL/GenBank/DDBJ databases">
        <title>Microbes associate with the intestines of laboratory mice.</title>
        <authorList>
            <person name="Navarre W."/>
            <person name="Wong E."/>
            <person name="Huang K."/>
            <person name="Tropini C."/>
            <person name="Ng K."/>
            <person name="Yu B."/>
        </authorList>
    </citation>
    <scope>NUCLEOTIDE SEQUENCE</scope>
    <source>
        <strain evidence="1">NM04_E33</strain>
    </source>
</reference>
<dbReference type="EMBL" id="SRYB01000004">
    <property type="protein sequence ID" value="TGY79965.1"/>
    <property type="molecule type" value="Genomic_DNA"/>
</dbReference>
<organism evidence="1 2">
    <name type="scientific">Lepagella muris</name>
    <dbReference type="NCBI Taxonomy" id="3032870"/>
    <lineage>
        <taxon>Bacteria</taxon>
        <taxon>Pseudomonadati</taxon>
        <taxon>Bacteroidota</taxon>
        <taxon>Bacteroidia</taxon>
        <taxon>Bacteroidales</taxon>
        <taxon>Muribaculaceae</taxon>
        <taxon>Lepagella</taxon>
    </lineage>
</organism>
<evidence type="ECO:0000313" key="2">
    <source>
        <dbReference type="Proteomes" id="UP000306319"/>
    </source>
</evidence>
<accession>A0AC61RGD9</accession>
<comment type="caution">
    <text evidence="1">The sequence shown here is derived from an EMBL/GenBank/DDBJ whole genome shotgun (WGS) entry which is preliminary data.</text>
</comment>
<protein>
    <submittedName>
        <fullName evidence="1">Uncharacterized protein</fullName>
    </submittedName>
</protein>
<dbReference type="Proteomes" id="UP000306319">
    <property type="component" value="Unassembled WGS sequence"/>
</dbReference>
<proteinExistence type="predicted"/>
<sequence length="394" mass="44175">MVDKNLLLYLPFDDPDGSKAYDYSAGRHDATLSDGAELTKIAKTGKALALNGGECITAQAIPFSSDFTVCAYVKIATTRLGWLLNLPGVENYCEQWLDVAPEMWYFIAFVRSGSTFKVFLNSECVYVGTFSGTPTGLSLSTDELLTTTASVDELQVFNVAKTEKQILKMQADTDVEYYIDGVNFKDYGVYVSASDGLVGRLARKEALTVDYDNYHGVVRDRKRKRFKEREITLQCFIEASSRSAFVEWQSRFFALFDGDGTHRLTVEYDGKAKPLVYEVDLLDEAAVDKKWGTYNNELMVGKFTLKLTEDEPVKKVLRHISGSNNSKATIKVSTYKLLNIYWGDGTHTYNVGGNDTTVEHTYALPGQYDIVVTGVIEDIEKFETNAILIWELLK</sequence>